<feature type="transmembrane region" description="Helical" evidence="6">
    <location>
        <begin position="425"/>
        <end position="444"/>
    </location>
</feature>
<evidence type="ECO:0000256" key="5">
    <source>
        <dbReference type="SAM" id="MobiDB-lite"/>
    </source>
</evidence>
<feature type="region of interest" description="Disordered" evidence="5">
    <location>
        <begin position="173"/>
        <end position="210"/>
    </location>
</feature>
<feature type="transmembrane region" description="Helical" evidence="6">
    <location>
        <begin position="385"/>
        <end position="404"/>
    </location>
</feature>
<sequence length="449" mass="49123">MSGATGLLESFLGAIQASLSVLLVMFYGGIAAWLGILDPSNTKPVSKVCVRMFLPALLITKIGSQLEAGSGTRYLVVVLWSVACHLLSFIIGFVAHYMLRTPDWTSVALMFNNTTSYPLLLIESLEQTGILQALIIGDESGSDAVERATSYFLVFATISNCLTFAVGPRLVDSEHGPEQEESDDDEEGDGWNGNQQGDENDEERALSERTSLMRRHSTSYTFFPSSHKRAELAARAEDMKRRAKIVPRRYWKSLSPRTKWWLILVSDFFNAPLLGAMLGAVIGLTPPLHRAFFSDSQDGGIFSAWLTASLKNIGKLFVPLPVIIAGVSLFASIRDARRNHDPISKLPWGPISFILAFRFIVWPVASIALVYLLASKTNVLGDDPILWFTMMLMPTGPPATRLVAMVQVSSGGDEDDEAIISKLLTISYLISPVLSLAVVGSLRASESAF</sequence>
<keyword evidence="3 6" id="KW-1133">Transmembrane helix</keyword>
<keyword evidence="4 6" id="KW-0472">Membrane</keyword>
<name>A0AA38RGL7_9PEZI</name>
<feature type="transmembrane region" description="Helical" evidence="6">
    <location>
        <begin position="48"/>
        <end position="66"/>
    </location>
</feature>
<organism evidence="7 8">
    <name type="scientific">Pleurostoma richardsiae</name>
    <dbReference type="NCBI Taxonomy" id="41990"/>
    <lineage>
        <taxon>Eukaryota</taxon>
        <taxon>Fungi</taxon>
        <taxon>Dikarya</taxon>
        <taxon>Ascomycota</taxon>
        <taxon>Pezizomycotina</taxon>
        <taxon>Sordariomycetes</taxon>
        <taxon>Sordariomycetidae</taxon>
        <taxon>Calosphaeriales</taxon>
        <taxon>Pleurostomataceae</taxon>
        <taxon>Pleurostoma</taxon>
    </lineage>
</organism>
<feature type="compositionally biased region" description="Acidic residues" evidence="5">
    <location>
        <begin position="179"/>
        <end position="189"/>
    </location>
</feature>
<reference evidence="7" key="1">
    <citation type="submission" date="2022-07" db="EMBL/GenBank/DDBJ databases">
        <title>Fungi with potential for degradation of polypropylene.</title>
        <authorList>
            <person name="Gostincar C."/>
        </authorList>
    </citation>
    <scope>NUCLEOTIDE SEQUENCE</scope>
    <source>
        <strain evidence="7">EXF-13308</strain>
    </source>
</reference>
<dbReference type="GO" id="GO:0016020">
    <property type="term" value="C:membrane"/>
    <property type="evidence" value="ECO:0007669"/>
    <property type="project" value="UniProtKB-SubCell"/>
</dbReference>
<dbReference type="Proteomes" id="UP001174694">
    <property type="component" value="Unassembled WGS sequence"/>
</dbReference>
<evidence type="ECO:0000256" key="1">
    <source>
        <dbReference type="ARBA" id="ARBA00004141"/>
    </source>
</evidence>
<evidence type="ECO:0000256" key="3">
    <source>
        <dbReference type="ARBA" id="ARBA00022989"/>
    </source>
</evidence>
<dbReference type="Pfam" id="PF03547">
    <property type="entry name" value="Mem_trans"/>
    <property type="match status" value="1"/>
</dbReference>
<dbReference type="AlphaFoldDB" id="A0AA38RGL7"/>
<dbReference type="GO" id="GO:0055085">
    <property type="term" value="P:transmembrane transport"/>
    <property type="evidence" value="ECO:0007669"/>
    <property type="project" value="InterPro"/>
</dbReference>
<dbReference type="InterPro" id="IPR004776">
    <property type="entry name" value="Mem_transp_PIN-like"/>
</dbReference>
<comment type="subcellular location">
    <subcellularLocation>
        <location evidence="1">Membrane</location>
        <topology evidence="1">Multi-pass membrane protein</topology>
    </subcellularLocation>
</comment>
<evidence type="ECO:0000256" key="6">
    <source>
        <dbReference type="SAM" id="Phobius"/>
    </source>
</evidence>
<dbReference type="PANTHER" id="PTHR31794">
    <property type="entry name" value="AUXIN EFFLUX TRANSPORTER FAMILY PROTEIN (EUROFUNG)"/>
    <property type="match status" value="1"/>
</dbReference>
<comment type="caution">
    <text evidence="7">The sequence shown here is derived from an EMBL/GenBank/DDBJ whole genome shotgun (WGS) entry which is preliminary data.</text>
</comment>
<gene>
    <name evidence="7" type="ORF">NKR23_g11741</name>
</gene>
<protein>
    <submittedName>
        <fullName evidence="7">Auxin efflux carrier</fullName>
    </submittedName>
</protein>
<evidence type="ECO:0000313" key="7">
    <source>
        <dbReference type="EMBL" id="KAJ9131349.1"/>
    </source>
</evidence>
<feature type="transmembrane region" description="Helical" evidence="6">
    <location>
        <begin position="78"/>
        <end position="99"/>
    </location>
</feature>
<feature type="transmembrane region" description="Helical" evidence="6">
    <location>
        <begin position="12"/>
        <end position="36"/>
    </location>
</feature>
<proteinExistence type="predicted"/>
<feature type="transmembrane region" description="Helical" evidence="6">
    <location>
        <begin position="353"/>
        <end position="373"/>
    </location>
</feature>
<accession>A0AA38RGL7</accession>
<dbReference type="EMBL" id="JANBVO010000068">
    <property type="protein sequence ID" value="KAJ9131349.1"/>
    <property type="molecule type" value="Genomic_DNA"/>
</dbReference>
<feature type="transmembrane region" description="Helical" evidence="6">
    <location>
        <begin position="260"/>
        <end position="284"/>
    </location>
</feature>
<evidence type="ECO:0000256" key="4">
    <source>
        <dbReference type="ARBA" id="ARBA00023136"/>
    </source>
</evidence>
<keyword evidence="2 6" id="KW-0812">Transmembrane</keyword>
<dbReference type="GO" id="GO:0005783">
    <property type="term" value="C:endoplasmic reticulum"/>
    <property type="evidence" value="ECO:0007669"/>
    <property type="project" value="TreeGrafter"/>
</dbReference>
<feature type="transmembrane region" description="Helical" evidence="6">
    <location>
        <begin position="316"/>
        <end position="333"/>
    </location>
</feature>
<dbReference type="PANTHER" id="PTHR31794:SF4">
    <property type="entry name" value="AUXIN EFFLUX TRANSPORTER FAMILY PROTEIN (EUROFUNG)"/>
    <property type="match status" value="1"/>
</dbReference>
<evidence type="ECO:0000256" key="2">
    <source>
        <dbReference type="ARBA" id="ARBA00022692"/>
    </source>
</evidence>
<evidence type="ECO:0000313" key="8">
    <source>
        <dbReference type="Proteomes" id="UP001174694"/>
    </source>
</evidence>
<keyword evidence="8" id="KW-1185">Reference proteome</keyword>